<dbReference type="Gene3D" id="3.90.79.10">
    <property type="entry name" value="Nucleoside Triphosphate Pyrophosphohydrolase"/>
    <property type="match status" value="1"/>
</dbReference>
<evidence type="ECO:0000313" key="10">
    <source>
        <dbReference type="EMBL" id="MFC0180491.1"/>
    </source>
</evidence>
<dbReference type="PROSITE" id="PS51462">
    <property type="entry name" value="NUDIX"/>
    <property type="match status" value="1"/>
</dbReference>
<dbReference type="InterPro" id="IPR015797">
    <property type="entry name" value="NUDIX_hydrolase-like_dom_sf"/>
</dbReference>
<comment type="caution">
    <text evidence="8">Lacks conserved residue(s) required for the propagation of feature annotation.</text>
</comment>
<dbReference type="NCBIfam" id="NF001299">
    <property type="entry name" value="PRK00241.1"/>
    <property type="match status" value="1"/>
</dbReference>
<evidence type="ECO:0000256" key="4">
    <source>
        <dbReference type="ARBA" id="ARBA00022842"/>
    </source>
</evidence>
<feature type="binding site" evidence="8">
    <location>
        <position position="160"/>
    </location>
    <ligand>
        <name>a divalent metal cation</name>
        <dbReference type="ChEBI" id="CHEBI:60240"/>
        <label>1</label>
    </ligand>
</feature>
<dbReference type="Pfam" id="PF09297">
    <property type="entry name" value="Zn_ribbon_NUD"/>
    <property type="match status" value="1"/>
</dbReference>
<comment type="function">
    <text evidence="8">mRNA decapping enzyme that specifically removes the nicotinamide adenine dinucleotide (NAD) cap from a subset of mRNAs by hydrolyzing the diphosphate linkage to produce nicotinamide mononucleotide (NMN) and 5' monophosphate mRNA. The NAD-cap is present at the 5'-end of some mRNAs and stabilizes RNA against 5'-processing. Has preference for mRNAs with a 5'-end purine. Catalyzes the hydrolysis of a broad range of dinucleotide pyrophosphates.</text>
</comment>
<dbReference type="SUPFAM" id="SSF55811">
    <property type="entry name" value="Nudix"/>
    <property type="match status" value="2"/>
</dbReference>
<feature type="binding site" evidence="8">
    <location>
        <position position="101"/>
    </location>
    <ligand>
        <name>Zn(2+)</name>
        <dbReference type="ChEBI" id="CHEBI:29105"/>
    </ligand>
</feature>
<feature type="binding site" evidence="8">
    <location>
        <position position="98"/>
    </location>
    <ligand>
        <name>Zn(2+)</name>
        <dbReference type="ChEBI" id="CHEBI:29105"/>
    </ligand>
</feature>
<feature type="binding site" evidence="8">
    <location>
        <position position="111"/>
    </location>
    <ligand>
        <name>substrate</name>
    </ligand>
</feature>
<evidence type="ECO:0000256" key="2">
    <source>
        <dbReference type="ARBA" id="ARBA00022723"/>
    </source>
</evidence>
<dbReference type="InterPro" id="IPR050241">
    <property type="entry name" value="NAD-cap_RNA_hydrolase_NudC"/>
</dbReference>
<dbReference type="InterPro" id="IPR000086">
    <property type="entry name" value="NUDIX_hydrolase_dom"/>
</dbReference>
<evidence type="ECO:0000256" key="8">
    <source>
        <dbReference type="HAMAP-Rule" id="MF_00297"/>
    </source>
</evidence>
<keyword evidence="11" id="KW-1185">Reference proteome</keyword>
<feature type="binding site" evidence="8">
    <location>
        <position position="69"/>
    </location>
    <ligand>
        <name>substrate</name>
    </ligand>
</feature>
<feature type="binding site" evidence="8">
    <location>
        <position position="126"/>
    </location>
    <ligand>
        <name>substrate</name>
    </ligand>
</feature>
<evidence type="ECO:0000256" key="1">
    <source>
        <dbReference type="ARBA" id="ARBA00009595"/>
    </source>
</evidence>
<feature type="binding site" evidence="8">
    <location>
        <position position="243"/>
    </location>
    <ligand>
        <name>substrate</name>
    </ligand>
</feature>
<feature type="binding site" evidence="8">
    <location>
        <position position="176"/>
    </location>
    <ligand>
        <name>a divalent metal cation</name>
        <dbReference type="ChEBI" id="CHEBI:60240"/>
        <label>2</label>
    </ligand>
</feature>
<dbReference type="InterPro" id="IPR022925">
    <property type="entry name" value="RNA_Hydrolase_NudC"/>
</dbReference>
<keyword evidence="3 8" id="KW-0378">Hydrolase</keyword>
<comment type="cofactor">
    <cofactor evidence="8">
        <name>Zn(2+)</name>
        <dbReference type="ChEBI" id="CHEBI:29105"/>
    </cofactor>
    <text evidence="8">Binds 1 zinc ion per subunit.</text>
</comment>
<comment type="similarity">
    <text evidence="1 8">Belongs to the Nudix hydrolase family. NudC subfamily.</text>
</comment>
<keyword evidence="4 8" id="KW-0460">Magnesium</keyword>
<dbReference type="CDD" id="cd03429">
    <property type="entry name" value="NUDIX_NADH_pyrophosphatase_Nudt13"/>
    <property type="match status" value="1"/>
</dbReference>
<dbReference type="GO" id="GO:0016787">
    <property type="term" value="F:hydrolase activity"/>
    <property type="evidence" value="ECO:0007669"/>
    <property type="project" value="UniProtKB-KW"/>
</dbReference>
<evidence type="ECO:0000256" key="6">
    <source>
        <dbReference type="ARBA" id="ARBA00023211"/>
    </source>
</evidence>
<comment type="cofactor">
    <cofactor evidence="8">
        <name>Mg(2+)</name>
        <dbReference type="ChEBI" id="CHEBI:18420"/>
    </cofactor>
    <cofactor evidence="8">
        <name>Mn(2+)</name>
        <dbReference type="ChEBI" id="CHEBI:29035"/>
    </cofactor>
    <text evidence="8">Divalent metal cations. Mg(2+) or Mn(2+).</text>
</comment>
<keyword evidence="5 8" id="KW-0520">NAD</keyword>
<feature type="binding site" evidence="8">
    <location>
        <position position="176"/>
    </location>
    <ligand>
        <name>a divalent metal cation</name>
        <dbReference type="ChEBI" id="CHEBI:60240"/>
        <label>3</label>
    </ligand>
</feature>
<comment type="catalytic activity">
    <reaction evidence="7">
        <text>a 5'-end NAD(+)-phospho-ribonucleoside in mRNA + H2O = a 5'-end phospho-adenosine-phospho-ribonucleoside in mRNA + beta-nicotinamide D-ribonucleotide + 2 H(+)</text>
        <dbReference type="Rhea" id="RHEA:60876"/>
        <dbReference type="Rhea" id="RHEA-COMP:15698"/>
        <dbReference type="Rhea" id="RHEA-COMP:15719"/>
        <dbReference type="ChEBI" id="CHEBI:14649"/>
        <dbReference type="ChEBI" id="CHEBI:15377"/>
        <dbReference type="ChEBI" id="CHEBI:15378"/>
        <dbReference type="ChEBI" id="CHEBI:144029"/>
        <dbReference type="ChEBI" id="CHEBI:144051"/>
    </reaction>
    <physiologicalReaction direction="left-to-right" evidence="7">
        <dbReference type="Rhea" id="RHEA:60877"/>
    </physiologicalReaction>
</comment>
<evidence type="ECO:0000256" key="3">
    <source>
        <dbReference type="ARBA" id="ARBA00022801"/>
    </source>
</evidence>
<dbReference type="PANTHER" id="PTHR42904:SF6">
    <property type="entry name" value="NAD-CAPPED RNA HYDROLASE NUDT12"/>
    <property type="match status" value="1"/>
</dbReference>
<dbReference type="EC" id="3.6.1.22" evidence="8"/>
<feature type="binding site" evidence="8">
    <location>
        <position position="221"/>
    </location>
    <ligand>
        <name>a divalent metal cation</name>
        <dbReference type="ChEBI" id="CHEBI:60240"/>
        <label>1</label>
    </ligand>
</feature>
<dbReference type="PROSITE" id="PS00893">
    <property type="entry name" value="NUDIX_BOX"/>
    <property type="match status" value="1"/>
</dbReference>
<reference evidence="10 11" key="1">
    <citation type="submission" date="2024-09" db="EMBL/GenBank/DDBJ databases">
        <authorList>
            <person name="Sun Q."/>
            <person name="Mori K."/>
        </authorList>
    </citation>
    <scope>NUCLEOTIDE SEQUENCE [LARGE SCALE GENOMIC DNA]</scope>
    <source>
        <strain evidence="10 11">CCM 8545</strain>
    </source>
</reference>
<evidence type="ECO:0000313" key="11">
    <source>
        <dbReference type="Proteomes" id="UP001589758"/>
    </source>
</evidence>
<feature type="binding site" evidence="8">
    <location>
        <begin position="194"/>
        <end position="201"/>
    </location>
    <ligand>
        <name>substrate</name>
    </ligand>
</feature>
<dbReference type="HAMAP" id="MF_00297">
    <property type="entry name" value="Nudix_NudC"/>
    <property type="match status" value="1"/>
</dbReference>
<dbReference type="EC" id="3.6.1.-" evidence="8"/>
<dbReference type="EMBL" id="JBHLXE010000103">
    <property type="protein sequence ID" value="MFC0180491.1"/>
    <property type="molecule type" value="Genomic_DNA"/>
</dbReference>
<comment type="catalytic activity">
    <reaction evidence="8">
        <text>NADH + H2O = reduced beta-nicotinamide D-ribonucleotide + AMP + 2 H(+)</text>
        <dbReference type="Rhea" id="RHEA:48868"/>
        <dbReference type="ChEBI" id="CHEBI:15377"/>
        <dbReference type="ChEBI" id="CHEBI:15378"/>
        <dbReference type="ChEBI" id="CHEBI:57945"/>
        <dbReference type="ChEBI" id="CHEBI:90832"/>
        <dbReference type="ChEBI" id="CHEBI:456215"/>
        <dbReference type="EC" id="3.6.1.22"/>
    </reaction>
</comment>
<feature type="binding site" evidence="8">
    <location>
        <position position="116"/>
    </location>
    <ligand>
        <name>Zn(2+)</name>
        <dbReference type="ChEBI" id="CHEBI:29105"/>
    </ligand>
</feature>
<comment type="subunit">
    <text evidence="8">Homodimer.</text>
</comment>
<feature type="binding site" evidence="8">
    <location>
        <position position="121"/>
    </location>
    <ligand>
        <name>Zn(2+)</name>
        <dbReference type="ChEBI" id="CHEBI:29105"/>
    </ligand>
</feature>
<comment type="caution">
    <text evidence="10">The sequence shown here is derived from an EMBL/GenBank/DDBJ whole genome shotgun (WGS) entry which is preliminary data.</text>
</comment>
<keyword evidence="8" id="KW-0862">Zinc</keyword>
<dbReference type="Pfam" id="PF00293">
    <property type="entry name" value="NUDIX"/>
    <property type="match status" value="1"/>
</dbReference>
<dbReference type="InterPro" id="IPR020084">
    <property type="entry name" value="NUDIX_hydrolase_CS"/>
</dbReference>
<dbReference type="Gene3D" id="3.90.79.20">
    <property type="match status" value="1"/>
</dbReference>
<feature type="domain" description="Nudix hydrolase" evidence="9">
    <location>
        <begin position="127"/>
        <end position="250"/>
    </location>
</feature>
<dbReference type="InterPro" id="IPR015376">
    <property type="entry name" value="Znr_NADH_PPase"/>
</dbReference>
<name>A0ABV6CG39_9GAMM</name>
<protein>
    <recommendedName>
        <fullName evidence="8">NAD-capped RNA hydrolase NudC</fullName>
        <shortName evidence="8">DeNADding enzyme NudC</shortName>
        <ecNumber evidence="8">3.6.1.-</ecNumber>
    </recommendedName>
    <alternativeName>
        <fullName evidence="8">NADH pyrophosphatase</fullName>
        <ecNumber evidence="8">3.6.1.22</ecNumber>
    </alternativeName>
</protein>
<feature type="binding site" evidence="8">
    <location>
        <position position="180"/>
    </location>
    <ligand>
        <name>a divalent metal cation</name>
        <dbReference type="ChEBI" id="CHEBI:60240"/>
        <label>3</label>
    </ligand>
</feature>
<feature type="short sequence motif" description="Nudix box" evidence="8">
    <location>
        <begin position="161"/>
        <end position="182"/>
    </location>
</feature>
<accession>A0ABV6CG39</accession>
<organism evidence="10 11">
    <name type="scientific">Thorsellia kenyensis</name>
    <dbReference type="NCBI Taxonomy" id="1549888"/>
    <lineage>
        <taxon>Bacteria</taxon>
        <taxon>Pseudomonadati</taxon>
        <taxon>Pseudomonadota</taxon>
        <taxon>Gammaproteobacteria</taxon>
        <taxon>Enterobacterales</taxon>
        <taxon>Thorselliaceae</taxon>
        <taxon>Thorsellia</taxon>
    </lineage>
</organism>
<dbReference type="Proteomes" id="UP001589758">
    <property type="component" value="Unassembled WGS sequence"/>
</dbReference>
<dbReference type="RefSeq" id="WP_385877642.1">
    <property type="nucleotide sequence ID" value="NZ_JBHLXE010000103.1"/>
</dbReference>
<proteinExistence type="inferred from homology"/>
<dbReference type="PANTHER" id="PTHR42904">
    <property type="entry name" value="NUDIX HYDROLASE, NUDC SUBFAMILY"/>
    <property type="match status" value="1"/>
</dbReference>
<evidence type="ECO:0000256" key="7">
    <source>
        <dbReference type="ARBA" id="ARBA00023679"/>
    </source>
</evidence>
<evidence type="ECO:0000259" key="9">
    <source>
        <dbReference type="PROSITE" id="PS51462"/>
    </source>
</evidence>
<comment type="catalytic activity">
    <reaction evidence="8">
        <text>NAD(+) + H2O = beta-nicotinamide D-ribonucleotide + AMP + 2 H(+)</text>
        <dbReference type="Rhea" id="RHEA:11800"/>
        <dbReference type="ChEBI" id="CHEBI:14649"/>
        <dbReference type="ChEBI" id="CHEBI:15377"/>
        <dbReference type="ChEBI" id="CHEBI:15378"/>
        <dbReference type="ChEBI" id="CHEBI:57540"/>
        <dbReference type="ChEBI" id="CHEBI:456215"/>
        <dbReference type="EC" id="3.6.1.22"/>
    </reaction>
</comment>
<sequence>MGQTISEDDSGYWVVTNGQSVFLHQGELPLGEAKQFNLTGKQGFLIGEFENSKVIAIAQTRDKGMSPLRPLLNLDPVLFQLIGKAVQLIEFHISHKYCGYCSTEMIHSYHEWAMLCPNNECKQRYYPQIAPSVIVAIKKENKILLANHTRHRGEIYTVLAGFVEVAEKVEDAVRREVMEECGIKIKNIRYVSSQPWPFPHSLMLAFMADYDSGEIQCDKKEILDADWYDIDNLPNLPPYGTIARRLIEDTIILCRDTTDHA</sequence>
<feature type="binding site" evidence="8">
    <location>
        <position position="180"/>
    </location>
    <ligand>
        <name>a divalent metal cation</name>
        <dbReference type="ChEBI" id="CHEBI:60240"/>
        <label>1</label>
    </ligand>
</feature>
<gene>
    <name evidence="8 10" type="primary">nudC</name>
    <name evidence="10" type="ORF">ACFFIT_10440</name>
</gene>
<evidence type="ECO:0000256" key="5">
    <source>
        <dbReference type="ARBA" id="ARBA00023027"/>
    </source>
</evidence>
<keyword evidence="2 8" id="KW-0479">Metal-binding</keyword>
<feature type="binding site" evidence="8">
    <location>
        <position position="221"/>
    </location>
    <ligand>
        <name>a divalent metal cation</name>
        <dbReference type="ChEBI" id="CHEBI:60240"/>
        <label>3</label>
    </ligand>
</feature>
<keyword evidence="6 8" id="KW-0464">Manganese</keyword>
<dbReference type="InterPro" id="IPR049734">
    <property type="entry name" value="NudC-like_C"/>
</dbReference>